<dbReference type="GO" id="GO:0004107">
    <property type="term" value="F:chorismate synthase activity"/>
    <property type="evidence" value="ECO:0007669"/>
    <property type="project" value="UniProtKB-UniRule"/>
</dbReference>
<dbReference type="STRING" id="1121442.SAMN02745702_02329"/>
<feature type="binding site" evidence="7">
    <location>
        <position position="48"/>
    </location>
    <ligand>
        <name>NADP(+)</name>
        <dbReference type="ChEBI" id="CHEBI:58349"/>
    </ligand>
</feature>
<comment type="catalytic activity">
    <reaction evidence="7 8">
        <text>5-O-(1-carboxyvinyl)-3-phosphoshikimate = chorismate + phosphate</text>
        <dbReference type="Rhea" id="RHEA:21020"/>
        <dbReference type="ChEBI" id="CHEBI:29748"/>
        <dbReference type="ChEBI" id="CHEBI:43474"/>
        <dbReference type="ChEBI" id="CHEBI:57701"/>
        <dbReference type="EC" id="4.2.3.5"/>
    </reaction>
</comment>
<dbReference type="AlphaFoldDB" id="A0A1T4WIZ1"/>
<dbReference type="CDD" id="cd07304">
    <property type="entry name" value="Chorismate_synthase"/>
    <property type="match status" value="1"/>
</dbReference>
<keyword evidence="10" id="KW-1185">Reference proteome</keyword>
<keyword evidence="7" id="KW-0274">FAD</keyword>
<comment type="similarity">
    <text evidence="2 7 8">Belongs to the chorismate synthase family.</text>
</comment>
<dbReference type="OrthoDB" id="9771806at2"/>
<dbReference type="InterPro" id="IPR020541">
    <property type="entry name" value="Chorismate_synthase_CS"/>
</dbReference>
<dbReference type="PANTHER" id="PTHR21085:SF0">
    <property type="entry name" value="CHORISMATE SYNTHASE"/>
    <property type="match status" value="1"/>
</dbReference>
<feature type="binding site" evidence="7">
    <location>
        <begin position="292"/>
        <end position="296"/>
    </location>
    <ligand>
        <name>FMN</name>
        <dbReference type="ChEBI" id="CHEBI:58210"/>
    </ligand>
</feature>
<dbReference type="GO" id="GO:0009423">
    <property type="term" value="P:chorismate biosynthetic process"/>
    <property type="evidence" value="ECO:0007669"/>
    <property type="project" value="UniProtKB-UniRule"/>
</dbReference>
<comment type="pathway">
    <text evidence="1 7 8">Metabolic intermediate biosynthesis; chorismate biosynthesis; chorismate from D-erythrose 4-phosphate and phosphoenolpyruvate: step 7/7.</text>
</comment>
<dbReference type="EC" id="4.2.3.5" evidence="3 7"/>
<dbReference type="InterPro" id="IPR000453">
    <property type="entry name" value="Chorismate_synth"/>
</dbReference>
<evidence type="ECO:0000313" key="9">
    <source>
        <dbReference type="EMBL" id="SKA77314.1"/>
    </source>
</evidence>
<dbReference type="NCBIfam" id="NF003793">
    <property type="entry name" value="PRK05382.1"/>
    <property type="match status" value="1"/>
</dbReference>
<dbReference type="PIRSF" id="PIRSF001456">
    <property type="entry name" value="Chorismate_synth"/>
    <property type="match status" value="1"/>
</dbReference>
<dbReference type="Proteomes" id="UP000189733">
    <property type="component" value="Unassembled WGS sequence"/>
</dbReference>
<keyword evidence="7" id="KW-0521">NADP</keyword>
<feature type="binding site" evidence="7">
    <location>
        <position position="318"/>
    </location>
    <ligand>
        <name>FMN</name>
        <dbReference type="ChEBI" id="CHEBI:58210"/>
    </ligand>
</feature>
<dbReference type="PROSITE" id="PS00788">
    <property type="entry name" value="CHORISMATE_SYNTHASE_2"/>
    <property type="match status" value="1"/>
</dbReference>
<dbReference type="GO" id="GO:0005829">
    <property type="term" value="C:cytosol"/>
    <property type="evidence" value="ECO:0007669"/>
    <property type="project" value="TreeGrafter"/>
</dbReference>
<evidence type="ECO:0000256" key="7">
    <source>
        <dbReference type="HAMAP-Rule" id="MF_00300"/>
    </source>
</evidence>
<dbReference type="GO" id="GO:0010181">
    <property type="term" value="F:FMN binding"/>
    <property type="evidence" value="ECO:0007669"/>
    <property type="project" value="TreeGrafter"/>
</dbReference>
<comment type="caution">
    <text evidence="7">Lacks conserved residue(s) required for the propagation of feature annotation.</text>
</comment>
<proteinExistence type="inferred from homology"/>
<feature type="binding site" evidence="7">
    <location>
        <position position="277"/>
    </location>
    <ligand>
        <name>FMN</name>
        <dbReference type="ChEBI" id="CHEBI:58210"/>
    </ligand>
</feature>
<dbReference type="RefSeq" id="WP_078685612.1">
    <property type="nucleotide sequence ID" value="NZ_FUYA01000008.1"/>
</dbReference>
<dbReference type="Pfam" id="PF01264">
    <property type="entry name" value="Chorismate_synt"/>
    <property type="match status" value="1"/>
</dbReference>
<dbReference type="HAMAP" id="MF_00300">
    <property type="entry name" value="Chorismate_synth"/>
    <property type="match status" value="1"/>
</dbReference>
<organism evidence="9 10">
    <name type="scientific">Desulfobaculum bizertense DSM 18034</name>
    <dbReference type="NCBI Taxonomy" id="1121442"/>
    <lineage>
        <taxon>Bacteria</taxon>
        <taxon>Pseudomonadati</taxon>
        <taxon>Thermodesulfobacteriota</taxon>
        <taxon>Desulfovibrionia</taxon>
        <taxon>Desulfovibrionales</taxon>
        <taxon>Desulfovibrionaceae</taxon>
        <taxon>Desulfobaculum</taxon>
    </lineage>
</organism>
<gene>
    <name evidence="7" type="primary">aroC</name>
    <name evidence="9" type="ORF">SAMN02745702_02329</name>
</gene>
<dbReference type="InterPro" id="IPR035904">
    <property type="entry name" value="Chorismate_synth_AroC_sf"/>
</dbReference>
<dbReference type="GO" id="GO:0009073">
    <property type="term" value="P:aromatic amino acid family biosynthetic process"/>
    <property type="evidence" value="ECO:0007669"/>
    <property type="project" value="UniProtKB-KW"/>
</dbReference>
<dbReference type="Gene3D" id="3.60.150.10">
    <property type="entry name" value="Chorismate synthase AroC"/>
    <property type="match status" value="1"/>
</dbReference>
<keyword evidence="7" id="KW-0285">Flavoprotein</keyword>
<evidence type="ECO:0000256" key="4">
    <source>
        <dbReference type="ARBA" id="ARBA00022605"/>
    </source>
</evidence>
<dbReference type="EMBL" id="FUYA01000008">
    <property type="protein sequence ID" value="SKA77314.1"/>
    <property type="molecule type" value="Genomic_DNA"/>
</dbReference>
<evidence type="ECO:0000256" key="6">
    <source>
        <dbReference type="ARBA" id="ARBA00023239"/>
    </source>
</evidence>
<evidence type="ECO:0000256" key="8">
    <source>
        <dbReference type="RuleBase" id="RU000605"/>
    </source>
</evidence>
<evidence type="ECO:0000256" key="2">
    <source>
        <dbReference type="ARBA" id="ARBA00008014"/>
    </source>
</evidence>
<accession>A0A1T4WIZ1</accession>
<keyword evidence="5 7" id="KW-0057">Aromatic amino acid biosynthesis</keyword>
<comment type="cofactor">
    <cofactor evidence="7 8">
        <name>FMNH2</name>
        <dbReference type="ChEBI" id="CHEBI:57618"/>
    </cofactor>
    <text evidence="7 8">Reduced FMN (FMNH(2)).</text>
</comment>
<name>A0A1T4WIZ1_9BACT</name>
<evidence type="ECO:0000313" key="10">
    <source>
        <dbReference type="Proteomes" id="UP000189733"/>
    </source>
</evidence>
<sequence>MSGNSFGQLFRLTSYGESHGAGLGGVIDGCPAGLSISEEEIQQELDRRRPGQGIASTARKESDTVHLLSGVFEGKTTGTAIGFHIANEDQRSRDYSTIQNVFRPGHADFGYDAKFGFRDYRGGGRSSGRETVSRVVGGAVAQAVLDQYGISVMAYTREIGGIEAELADLDGVQERPYFAACDDVIPLWEERIKEIMAQGDTLGGIVEIVVTGVPAGLGEPVFDKLDARLAYALMGVGAVKGVEIGSGFEAARSLGSMNNDPMTAEGFASNSAGGILGGISSGQSIVARVAIKPIPSIAQEQQTVTRDGEETTIRIGGRHDICAIPRVNPVLRAMTRLCLADMLLLQRRNISL</sequence>
<feature type="binding site" evidence="7">
    <location>
        <begin position="125"/>
        <end position="127"/>
    </location>
    <ligand>
        <name>FMN</name>
        <dbReference type="ChEBI" id="CHEBI:58210"/>
    </ligand>
</feature>
<reference evidence="9 10" key="1">
    <citation type="submission" date="2017-02" db="EMBL/GenBank/DDBJ databases">
        <authorList>
            <person name="Peterson S.W."/>
        </authorList>
    </citation>
    <scope>NUCLEOTIDE SEQUENCE [LARGE SCALE GENOMIC DNA]</scope>
    <source>
        <strain evidence="9 10">DSM 18034</strain>
    </source>
</reference>
<evidence type="ECO:0000256" key="3">
    <source>
        <dbReference type="ARBA" id="ARBA00013036"/>
    </source>
</evidence>
<protein>
    <recommendedName>
        <fullName evidence="3 7">Chorismate synthase</fullName>
        <shortName evidence="7">CS</shortName>
        <ecNumber evidence="3 7">4.2.3.5</ecNumber>
    </recommendedName>
    <alternativeName>
        <fullName evidence="7">5-enolpyruvylshikimate-3-phosphate phospholyase</fullName>
    </alternativeName>
</protein>
<dbReference type="UniPathway" id="UPA00053">
    <property type="reaction ID" value="UER00090"/>
</dbReference>
<dbReference type="SUPFAM" id="SSF103263">
    <property type="entry name" value="Chorismate synthase, AroC"/>
    <property type="match status" value="1"/>
</dbReference>
<comment type="function">
    <text evidence="7">Catalyzes the anti-1,4-elimination of the C-3 phosphate and the C-6 proR hydrogen from 5-enolpyruvylshikimate-3-phosphate (EPSP) to yield chorismate, which is the branch point compound that serves as the starting substrate for the three terminal pathways of aromatic amino acid biosynthesis. This reaction introduces a second double bond into the aromatic ring system.</text>
</comment>
<keyword evidence="4 7" id="KW-0028">Amino-acid biosynthesis</keyword>
<dbReference type="GO" id="GO:0008652">
    <property type="term" value="P:amino acid biosynthetic process"/>
    <property type="evidence" value="ECO:0007669"/>
    <property type="project" value="UniProtKB-KW"/>
</dbReference>
<dbReference type="PANTHER" id="PTHR21085">
    <property type="entry name" value="CHORISMATE SYNTHASE"/>
    <property type="match status" value="1"/>
</dbReference>
<dbReference type="PROSITE" id="PS00787">
    <property type="entry name" value="CHORISMATE_SYNTHASE_1"/>
    <property type="match status" value="1"/>
</dbReference>
<keyword evidence="6 7" id="KW-0456">Lyase</keyword>
<dbReference type="NCBIfam" id="TIGR00033">
    <property type="entry name" value="aroC"/>
    <property type="match status" value="1"/>
</dbReference>
<evidence type="ECO:0000256" key="1">
    <source>
        <dbReference type="ARBA" id="ARBA00005044"/>
    </source>
</evidence>
<comment type="subunit">
    <text evidence="7">Homotetramer.</text>
</comment>
<evidence type="ECO:0000256" key="5">
    <source>
        <dbReference type="ARBA" id="ARBA00023141"/>
    </source>
</evidence>
<keyword evidence="7" id="KW-0288">FMN</keyword>